<feature type="compositionally biased region" description="Basic and acidic residues" evidence="4">
    <location>
        <begin position="355"/>
        <end position="381"/>
    </location>
</feature>
<feature type="compositionally biased region" description="Basic and acidic residues" evidence="4">
    <location>
        <begin position="828"/>
        <end position="847"/>
    </location>
</feature>
<keyword evidence="6" id="KW-1185">Reference proteome</keyword>
<feature type="compositionally biased region" description="Basic and acidic residues" evidence="4">
    <location>
        <begin position="662"/>
        <end position="692"/>
    </location>
</feature>
<keyword evidence="1" id="KW-0677">Repeat</keyword>
<feature type="region of interest" description="Disordered" evidence="4">
    <location>
        <begin position="93"/>
        <end position="203"/>
    </location>
</feature>
<dbReference type="Gene3D" id="3.30.70.330">
    <property type="match status" value="5"/>
</dbReference>
<dbReference type="InterPro" id="IPR000504">
    <property type="entry name" value="RRM_dom"/>
</dbReference>
<dbReference type="OMA" id="NRPNMGM"/>
<feature type="compositionally biased region" description="Basic and acidic residues" evidence="4">
    <location>
        <begin position="558"/>
        <end position="570"/>
    </location>
</feature>
<feature type="compositionally biased region" description="Basic and acidic residues" evidence="4">
    <location>
        <begin position="290"/>
        <end position="321"/>
    </location>
</feature>
<evidence type="ECO:0000313" key="7">
    <source>
        <dbReference type="RefSeq" id="XP_022084037.1"/>
    </source>
</evidence>
<gene>
    <name evidence="7 8 9 10" type="primary">LOC110975671</name>
</gene>
<feature type="compositionally biased region" description="Polar residues" evidence="4">
    <location>
        <begin position="137"/>
        <end position="152"/>
    </location>
</feature>
<evidence type="ECO:0000256" key="1">
    <source>
        <dbReference type="ARBA" id="ARBA00022737"/>
    </source>
</evidence>
<accession>A0A8B7XT51</accession>
<dbReference type="InterPro" id="IPR012677">
    <property type="entry name" value="Nucleotide-bd_a/b_plait_sf"/>
</dbReference>
<feature type="compositionally biased region" description="Basic and acidic residues" evidence="4">
    <location>
        <begin position="1162"/>
        <end position="1229"/>
    </location>
</feature>
<sequence length="1571" mass="175008">MTIILRMQQLPWSATSMDIRRYFTGLSIPDGGVHIVGGEDGDVFIAFSSDEDARRAMQTQNKPLCGNKIALMLSSKNEMQEVIARNRAMSQLKSDPFQQDSPNQSPVPSNQSMETPGNVSLNLNRDYSGFKDPAKSLPSNDQFQRKGQNQPVLPNEDVRVPGRPPQRPGGDKSLLGIPPYDSHRLEPAHNRQPLGFTPDHFSGRRDEIYQDKTREGEPENRPLLDVRHQLDIRSGHDPHNVGPFDVGKERQFGDQSMGHSFRNRDEFPKDPLGHVTSDRDSRIPSGRRPPLLEHEPGRPDGRPPFEPYSGRREGLLDDPQRKRLNRGQEQGQASSFEKGSMRPEEKFGKPNVPGRFDEGKHWDRPYGESKPGFPDDLKDSRLPSNTGPGATKPLADNRGNERGPIRRSRFEPESHWNQRRAEMDIEKGKFPGDPFGLNERIDDPRRPRASRDLSSERGGLDVGQRGPVEQMGPEDYRKRDEPFNANNRARIQHMDDPVHVGDQRGPGEQRGPRDEHRGRDHIGFDEVRGPREHRRPGDRIGPDRQGRSGEQRFPGHLGPEESRFLGEKISPDGPFDSSFHPDNRMGPGDGAGSGVRRGPDGRGGAGPRDHASPGDHFGPGEHMGPVRHIGPRDRRGPDDHSDPFGPGDRFGSSNRFGPGDRLNLDDPMGEHMDPRDSTGLADRRGPGGRIDDQFDPSSHFGMGDDFGPDDRMGPDGKKSINSRFGPERRFGPPASLHPEDDMEPPDMRNFRDPLDHRGLEDHPNDRFGSRGRMGQAGDQWEQRDKRRPSLLGDKGLPVENRLGRRSSTDFGPDDGMRPDGRFGPGAMGRRDPLIPERPHRDQQDPTSRKAPGNYLESREELSFLQESRFGPGGQRIHVPEELLERDSDMRRRSTAAHLEVTRGSPLLDSIPLKHSDSRKKSGAAGFVRITGMPFNVTATDIFDFVGGLTIADNGIRLTLDSARNKPNGNGYIKFASEEEATKACKLNMKYMGKRYIEVKLCRKIDWDSSETHTVPPPGYPSDVGKRSRRSRSRSPIRSTCVELRGLPNNVDSYHIKDFFHGCDITNDKIFIAQGGDNSPTGIGYVEFPDQSTLERALRKNEHSIGRHMIEVKTILKEVMNVRIIENKKRTQDRQASSKSSSAKDLGNSRDSNSRNAGSRGSSSRDSKSSGSRDRSARESSSRSSKDRDSRQPSRHGRDSQRTSDRESRPRESDSRQSVSKSRDPSKDGSSRSSDSQSRFAGESIPQKRDSESDNRRSGPGSKASPKDTETKPQESASKDVSSRSQQDLQAQPNRKEQLSQSASSRGLVKEKLDSVFKQQVQNPKALEETRPSSLDEKSCINLRNMPYNTSDEEIHNFFQEMELQPLMVHFLITPDGRPNGQAYVEMANAADAHKAVSHTNARIQDRNIIMNVITKGHMKNCLAQGKPPPQGPGLLGIPRGPPFPRAPGSHPTMDFRPPLLGSKAPPFAMRSTSGPMRGPRPPPVEVLIARGCVVEASNLPFDIPIPAIIDFFGDHNVVPESVRLKTNEHGRFCGEAMVAFRSADDAGRAIADLNKSILGGRVVRLHLMQPL</sequence>
<feature type="compositionally biased region" description="Gly residues" evidence="4">
    <location>
        <begin position="587"/>
        <end position="606"/>
    </location>
</feature>
<evidence type="ECO:0000313" key="10">
    <source>
        <dbReference type="RefSeq" id="XP_022084040.1"/>
    </source>
</evidence>
<dbReference type="CDD" id="cd12254">
    <property type="entry name" value="RRM_hnRNPH_ESRPs_RBM12_like"/>
    <property type="match status" value="3"/>
</dbReference>
<dbReference type="Pfam" id="PF00076">
    <property type="entry name" value="RRM_1"/>
    <property type="match status" value="4"/>
</dbReference>
<feature type="compositionally biased region" description="Basic and acidic residues" evidence="4">
    <location>
        <begin position="492"/>
        <end position="550"/>
    </location>
</feature>
<dbReference type="GO" id="GO:0003723">
    <property type="term" value="F:RNA binding"/>
    <property type="evidence" value="ECO:0007669"/>
    <property type="project" value="UniProtKB-UniRule"/>
</dbReference>
<dbReference type="InterPro" id="IPR050666">
    <property type="entry name" value="ESRP"/>
</dbReference>
<reference evidence="7 8" key="1">
    <citation type="submission" date="2025-04" db="UniProtKB">
        <authorList>
            <consortium name="RefSeq"/>
        </authorList>
    </citation>
    <scope>IDENTIFICATION</scope>
</reference>
<feature type="compositionally biased region" description="Basic and acidic residues" evidence="4">
    <location>
        <begin position="398"/>
        <end position="430"/>
    </location>
</feature>
<dbReference type="GeneID" id="110975671"/>
<dbReference type="SMART" id="SM00360">
    <property type="entry name" value="RRM"/>
    <property type="match status" value="5"/>
</dbReference>
<feature type="region of interest" description="Disordered" evidence="4">
    <location>
        <begin position="1439"/>
        <end position="1480"/>
    </location>
</feature>
<dbReference type="InterPro" id="IPR035979">
    <property type="entry name" value="RBD_domain_sf"/>
</dbReference>
<feature type="compositionally biased region" description="Basic and acidic residues" evidence="4">
    <location>
        <begin position="745"/>
        <end position="768"/>
    </location>
</feature>
<feature type="compositionally biased region" description="Basic and acidic residues" evidence="4">
    <location>
        <begin position="339"/>
        <end position="348"/>
    </location>
</feature>
<feature type="compositionally biased region" description="Polar residues" evidence="4">
    <location>
        <begin position="1133"/>
        <end position="1142"/>
    </location>
</feature>
<feature type="region of interest" description="Disordered" evidence="4">
    <location>
        <begin position="1126"/>
        <end position="1307"/>
    </location>
</feature>
<dbReference type="KEGG" id="aplc:110975671"/>
<dbReference type="RefSeq" id="XP_022084039.1">
    <property type="nucleotide sequence ID" value="XM_022228347.1"/>
</dbReference>
<feature type="compositionally biased region" description="Basic and acidic residues" evidence="4">
    <location>
        <begin position="708"/>
        <end position="718"/>
    </location>
</feature>
<dbReference type="Proteomes" id="UP000694845">
    <property type="component" value="Unplaced"/>
</dbReference>
<feature type="compositionally biased region" description="Polar residues" evidence="4">
    <location>
        <begin position="327"/>
        <end position="337"/>
    </location>
</feature>
<organism evidence="6 8">
    <name type="scientific">Acanthaster planci</name>
    <name type="common">Crown-of-thorns starfish</name>
    <dbReference type="NCBI Taxonomy" id="133434"/>
    <lineage>
        <taxon>Eukaryota</taxon>
        <taxon>Metazoa</taxon>
        <taxon>Echinodermata</taxon>
        <taxon>Eleutherozoa</taxon>
        <taxon>Asterozoa</taxon>
        <taxon>Asteroidea</taxon>
        <taxon>Valvatacea</taxon>
        <taxon>Valvatida</taxon>
        <taxon>Acanthasteridae</taxon>
        <taxon>Acanthaster</taxon>
    </lineage>
</organism>
<name>A0A8B7XT51_ACAPL</name>
<dbReference type="PANTHER" id="PTHR13976">
    <property type="entry name" value="HETEROGENEOUS NUCLEAR RIBONUCLEOPROTEIN-RELATED"/>
    <property type="match status" value="1"/>
</dbReference>
<keyword evidence="2 3" id="KW-0694">RNA-binding</keyword>
<evidence type="ECO:0000313" key="9">
    <source>
        <dbReference type="RefSeq" id="XP_022084039.1"/>
    </source>
</evidence>
<evidence type="ECO:0000256" key="2">
    <source>
        <dbReference type="ARBA" id="ARBA00022884"/>
    </source>
</evidence>
<feature type="compositionally biased region" description="Low complexity" evidence="4">
    <location>
        <begin position="1148"/>
        <end position="1161"/>
    </location>
</feature>
<dbReference type="PROSITE" id="PS50102">
    <property type="entry name" value="RRM"/>
    <property type="match status" value="3"/>
</dbReference>
<dbReference type="SUPFAM" id="SSF54928">
    <property type="entry name" value="RNA-binding domain, RBD"/>
    <property type="match status" value="4"/>
</dbReference>
<evidence type="ECO:0000313" key="8">
    <source>
        <dbReference type="RefSeq" id="XP_022084038.1"/>
    </source>
</evidence>
<feature type="compositionally biased region" description="Polar residues" evidence="4">
    <location>
        <begin position="113"/>
        <end position="125"/>
    </location>
</feature>
<dbReference type="CDD" id="cd12510">
    <property type="entry name" value="RRM1_RBM12_like"/>
    <property type="match status" value="1"/>
</dbReference>
<evidence type="ECO:0000256" key="4">
    <source>
        <dbReference type="SAM" id="MobiDB-lite"/>
    </source>
</evidence>
<feature type="domain" description="RRM" evidence="5">
    <location>
        <begin position="1492"/>
        <end position="1570"/>
    </location>
</feature>
<evidence type="ECO:0000259" key="5">
    <source>
        <dbReference type="PROSITE" id="PS50102"/>
    </source>
</evidence>
<feature type="compositionally biased region" description="Polar residues" evidence="4">
    <location>
        <begin position="1282"/>
        <end position="1304"/>
    </location>
</feature>
<feature type="domain" description="RRM" evidence="5">
    <location>
        <begin position="925"/>
        <end position="1003"/>
    </location>
</feature>
<feature type="region of interest" description="Disordered" evidence="4">
    <location>
        <begin position="1009"/>
        <end position="1036"/>
    </location>
</feature>
<evidence type="ECO:0000313" key="6">
    <source>
        <dbReference type="Proteomes" id="UP000694845"/>
    </source>
</evidence>
<feature type="compositionally biased region" description="Basic and acidic residues" evidence="4">
    <location>
        <begin position="439"/>
        <end position="459"/>
    </location>
</feature>
<dbReference type="RefSeq" id="XP_022084040.1">
    <property type="nucleotide sequence ID" value="XM_022228348.1"/>
</dbReference>
<feature type="compositionally biased region" description="Basic and acidic residues" evidence="4">
    <location>
        <begin position="262"/>
        <end position="282"/>
    </location>
</feature>
<dbReference type="OrthoDB" id="2588702at2759"/>
<evidence type="ECO:0000256" key="3">
    <source>
        <dbReference type="PROSITE-ProRule" id="PRU00176"/>
    </source>
</evidence>
<feature type="compositionally biased region" description="Basic and acidic residues" evidence="4">
    <location>
        <begin position="630"/>
        <end position="642"/>
    </location>
</feature>
<feature type="domain" description="RRM" evidence="5">
    <location>
        <begin position="1338"/>
        <end position="1415"/>
    </location>
</feature>
<protein>
    <submittedName>
        <fullName evidence="7 8">Uncharacterized protein LOC110975671</fullName>
    </submittedName>
</protein>
<feature type="compositionally biased region" description="Basic and acidic residues" evidence="4">
    <location>
        <begin position="1245"/>
        <end position="1256"/>
    </location>
</feature>
<dbReference type="RefSeq" id="XP_022084037.1">
    <property type="nucleotide sequence ID" value="XM_022228345.1"/>
</dbReference>
<proteinExistence type="predicted"/>
<feature type="compositionally biased region" description="Low complexity" evidence="4">
    <location>
        <begin position="98"/>
        <end position="112"/>
    </location>
</feature>
<feature type="compositionally biased region" description="Basic and acidic residues" evidence="4">
    <location>
        <begin position="1264"/>
        <end position="1281"/>
    </location>
</feature>
<dbReference type="RefSeq" id="XP_022084038.1">
    <property type="nucleotide sequence ID" value="XM_022228346.1"/>
</dbReference>
<feature type="region of interest" description="Disordered" evidence="4">
    <location>
        <begin position="231"/>
        <end position="854"/>
    </location>
</feature>